<evidence type="ECO:0000313" key="12">
    <source>
        <dbReference type="EMBL" id="KAF0735859.1"/>
    </source>
</evidence>
<evidence type="ECO:0000256" key="9">
    <source>
        <dbReference type="ARBA" id="ARBA00023136"/>
    </source>
</evidence>
<protein>
    <submittedName>
        <fullName evidence="12">Uncharacterized protein</fullName>
    </submittedName>
</protein>
<dbReference type="EMBL" id="VJMJ01000093">
    <property type="protein sequence ID" value="KAF0735859.1"/>
    <property type="molecule type" value="Genomic_DNA"/>
</dbReference>
<dbReference type="Pfam" id="PF00153">
    <property type="entry name" value="Mito_carr"/>
    <property type="match status" value="3"/>
</dbReference>
<dbReference type="PANTHER" id="PTHR45928">
    <property type="entry name" value="RE38146P"/>
    <property type="match status" value="1"/>
</dbReference>
<comment type="subcellular location">
    <subcellularLocation>
        <location evidence="1">Mitochondrion inner membrane</location>
        <topology evidence="1">Multi-pass membrane protein</topology>
    </subcellularLocation>
</comment>
<sequence length="337" mass="37047">MAGPIAQSAMSSSGVVVQNDLAVPKVAPKEKDVLTNFFLAATAASMAAVITNPLEVVKTRMQLQNELVDSSGRAITRVYKNPFQSLALIARTEGIRGIQSGLNMTIVYQFMIAGTRFALYEPAKKLCGVDKTQPTYLVNNFVAGVLSGAVSSFTGNPFYLVRARLQAANSGAATHGRHVYTSALQGFKAVYQSDGVLGFFRGIGSAIPRVSFGSATQLTCYEYFKDMLLERYHFRDQTVALHFTSALLTGFFCVTAMNPFDVISVRLYNQPLDPKTGKGLLYTGPIDCAKKTLMTEGIRGAFKGWTVQYIRLGPHTVFTFLFWEQLKLAYDRIMHHD</sequence>
<evidence type="ECO:0000256" key="7">
    <source>
        <dbReference type="ARBA" id="ARBA00022989"/>
    </source>
</evidence>
<name>A0A6G0X763_9STRA</name>
<dbReference type="InterPro" id="IPR023395">
    <property type="entry name" value="MCP_dom_sf"/>
</dbReference>
<comment type="similarity">
    <text evidence="2 11">Belongs to the mitochondrial carrier (TC 2.A.29) family.</text>
</comment>
<dbReference type="GO" id="GO:0005743">
    <property type="term" value="C:mitochondrial inner membrane"/>
    <property type="evidence" value="ECO:0007669"/>
    <property type="project" value="UniProtKB-SubCell"/>
</dbReference>
<organism evidence="12 13">
    <name type="scientific">Aphanomyces euteiches</name>
    <dbReference type="NCBI Taxonomy" id="100861"/>
    <lineage>
        <taxon>Eukaryota</taxon>
        <taxon>Sar</taxon>
        <taxon>Stramenopiles</taxon>
        <taxon>Oomycota</taxon>
        <taxon>Saprolegniomycetes</taxon>
        <taxon>Saprolegniales</taxon>
        <taxon>Verrucalvaceae</taxon>
        <taxon>Aphanomyces</taxon>
    </lineage>
</organism>
<evidence type="ECO:0000313" key="13">
    <source>
        <dbReference type="Proteomes" id="UP000481153"/>
    </source>
</evidence>
<evidence type="ECO:0000256" key="3">
    <source>
        <dbReference type="ARBA" id="ARBA00022448"/>
    </source>
</evidence>
<dbReference type="SUPFAM" id="SSF103506">
    <property type="entry name" value="Mitochondrial carrier"/>
    <property type="match status" value="1"/>
</dbReference>
<keyword evidence="4 10" id="KW-0812">Transmembrane</keyword>
<dbReference type="AlphaFoldDB" id="A0A6G0X763"/>
<gene>
    <name evidence="12" type="ORF">Ae201684_007863</name>
</gene>
<keyword evidence="7" id="KW-1133">Transmembrane helix</keyword>
<dbReference type="InterPro" id="IPR051508">
    <property type="entry name" value="Mito_Carrier_Antiporter"/>
</dbReference>
<keyword evidence="9 10" id="KW-0472">Membrane</keyword>
<dbReference type="Gene3D" id="1.50.40.10">
    <property type="entry name" value="Mitochondrial carrier domain"/>
    <property type="match status" value="1"/>
</dbReference>
<reference evidence="12 13" key="1">
    <citation type="submission" date="2019-07" db="EMBL/GenBank/DDBJ databases">
        <title>Genomics analysis of Aphanomyces spp. identifies a new class of oomycete effector associated with host adaptation.</title>
        <authorList>
            <person name="Gaulin E."/>
        </authorList>
    </citation>
    <scope>NUCLEOTIDE SEQUENCE [LARGE SCALE GENOMIC DNA]</scope>
    <source>
        <strain evidence="12 13">ATCC 201684</strain>
    </source>
</reference>
<proteinExistence type="inferred from homology"/>
<evidence type="ECO:0000256" key="1">
    <source>
        <dbReference type="ARBA" id="ARBA00004448"/>
    </source>
</evidence>
<evidence type="ECO:0000256" key="2">
    <source>
        <dbReference type="ARBA" id="ARBA00006375"/>
    </source>
</evidence>
<feature type="repeat" description="Solcar" evidence="10">
    <location>
        <begin position="135"/>
        <end position="227"/>
    </location>
</feature>
<feature type="repeat" description="Solcar" evidence="10">
    <location>
        <begin position="237"/>
        <end position="329"/>
    </location>
</feature>
<dbReference type="PANTHER" id="PTHR45928:SF1">
    <property type="entry name" value="RE38146P"/>
    <property type="match status" value="1"/>
</dbReference>
<dbReference type="PROSITE" id="PS50920">
    <property type="entry name" value="SOLCAR"/>
    <property type="match status" value="3"/>
</dbReference>
<evidence type="ECO:0000256" key="11">
    <source>
        <dbReference type="RuleBase" id="RU000488"/>
    </source>
</evidence>
<dbReference type="Proteomes" id="UP000481153">
    <property type="component" value="Unassembled WGS sequence"/>
</dbReference>
<keyword evidence="5" id="KW-0677">Repeat</keyword>
<evidence type="ECO:0000256" key="10">
    <source>
        <dbReference type="PROSITE-ProRule" id="PRU00282"/>
    </source>
</evidence>
<evidence type="ECO:0000256" key="5">
    <source>
        <dbReference type="ARBA" id="ARBA00022737"/>
    </source>
</evidence>
<feature type="repeat" description="Solcar" evidence="10">
    <location>
        <begin position="31"/>
        <end position="126"/>
    </location>
</feature>
<evidence type="ECO:0000256" key="6">
    <source>
        <dbReference type="ARBA" id="ARBA00022792"/>
    </source>
</evidence>
<dbReference type="InterPro" id="IPR018108">
    <property type="entry name" value="MCP_transmembrane"/>
</dbReference>
<keyword evidence="3 11" id="KW-0813">Transport</keyword>
<comment type="caution">
    <text evidence="12">The sequence shown here is derived from an EMBL/GenBank/DDBJ whole genome shotgun (WGS) entry which is preliminary data.</text>
</comment>
<keyword evidence="13" id="KW-1185">Reference proteome</keyword>
<keyword evidence="8" id="KW-0496">Mitochondrion</keyword>
<evidence type="ECO:0000256" key="8">
    <source>
        <dbReference type="ARBA" id="ARBA00023128"/>
    </source>
</evidence>
<evidence type="ECO:0000256" key="4">
    <source>
        <dbReference type="ARBA" id="ARBA00022692"/>
    </source>
</evidence>
<keyword evidence="6" id="KW-0999">Mitochondrion inner membrane</keyword>
<accession>A0A6G0X763</accession>
<dbReference type="VEuPathDB" id="FungiDB:AeMF1_012634"/>